<dbReference type="AlphaFoldDB" id="A0A162RBB3"/>
<comment type="caution">
    <text evidence="1">The sequence shown here is derived from an EMBL/GenBank/DDBJ whole genome shotgun (WGS) entry which is preliminary data.</text>
</comment>
<dbReference type="Proteomes" id="UP000076858">
    <property type="component" value="Unassembled WGS sequence"/>
</dbReference>
<sequence>MLLNMTANQDFVESMLDYTKYQTGCEAKGLVALSYAIYTNNKREYASLESSHAGPLTSARTSNLDNFLASPAAGCHSPLNSLPAHMATRAGMREKSLRNARSVSTRPRVAAPVPTVTVHMFLYAGPNWYQEKATELEKVNIKKVYVASRSVQLAVNLNIADTASHIRLAYSDLLDSDSEFVMLRCHGNAKKLVHYDYNDQVKYVDARRLQKSAGVVHLVPAKYLVVAPKENIDFWCHYCFGQAEHTYEEKKI</sequence>
<evidence type="ECO:0000313" key="2">
    <source>
        <dbReference type="Proteomes" id="UP000076858"/>
    </source>
</evidence>
<gene>
    <name evidence="1" type="ORF">APZ42_012954</name>
</gene>
<dbReference type="EMBL" id="LRGB01000205">
    <property type="protein sequence ID" value="KZS20375.1"/>
    <property type="molecule type" value="Genomic_DNA"/>
</dbReference>
<accession>A0A162RBB3</accession>
<keyword evidence="2" id="KW-1185">Reference proteome</keyword>
<protein>
    <submittedName>
        <fullName evidence="1">Uncharacterized protein</fullName>
    </submittedName>
</protein>
<evidence type="ECO:0000313" key="1">
    <source>
        <dbReference type="EMBL" id="KZS20375.1"/>
    </source>
</evidence>
<reference evidence="1 2" key="1">
    <citation type="submission" date="2016-03" db="EMBL/GenBank/DDBJ databases">
        <title>EvidentialGene: Evidence-directed Construction of Genes on Genomes.</title>
        <authorList>
            <person name="Gilbert D.G."/>
            <person name="Choi J.-H."/>
            <person name="Mockaitis K."/>
            <person name="Colbourne J."/>
            <person name="Pfrender M."/>
        </authorList>
    </citation>
    <scope>NUCLEOTIDE SEQUENCE [LARGE SCALE GENOMIC DNA]</scope>
    <source>
        <strain evidence="1 2">Xinb3</strain>
        <tissue evidence="1">Complete organism</tissue>
    </source>
</reference>
<name>A0A162RBB3_9CRUS</name>
<proteinExistence type="predicted"/>
<organism evidence="1 2">
    <name type="scientific">Daphnia magna</name>
    <dbReference type="NCBI Taxonomy" id="35525"/>
    <lineage>
        <taxon>Eukaryota</taxon>
        <taxon>Metazoa</taxon>
        <taxon>Ecdysozoa</taxon>
        <taxon>Arthropoda</taxon>
        <taxon>Crustacea</taxon>
        <taxon>Branchiopoda</taxon>
        <taxon>Diplostraca</taxon>
        <taxon>Cladocera</taxon>
        <taxon>Anomopoda</taxon>
        <taxon>Daphniidae</taxon>
        <taxon>Daphnia</taxon>
    </lineage>
</organism>